<dbReference type="AlphaFoldDB" id="A0A9W8Y6M1"/>
<dbReference type="EMBL" id="JAPEUY010000010">
    <property type="protein sequence ID" value="KAJ4369155.1"/>
    <property type="molecule type" value="Genomic_DNA"/>
</dbReference>
<evidence type="ECO:0000256" key="1">
    <source>
        <dbReference type="SAM" id="MobiDB-lite"/>
    </source>
</evidence>
<proteinExistence type="predicted"/>
<feature type="compositionally biased region" description="Polar residues" evidence="1">
    <location>
        <begin position="85"/>
        <end position="101"/>
    </location>
</feature>
<dbReference type="Proteomes" id="UP001140560">
    <property type="component" value="Unassembled WGS sequence"/>
</dbReference>
<feature type="region of interest" description="Disordered" evidence="1">
    <location>
        <begin position="1"/>
        <end position="101"/>
    </location>
</feature>
<keyword evidence="3" id="KW-1185">Reference proteome</keyword>
<gene>
    <name evidence="2" type="ORF">N0V83_006239</name>
</gene>
<evidence type="ECO:0000313" key="2">
    <source>
        <dbReference type="EMBL" id="KAJ4369155.1"/>
    </source>
</evidence>
<organism evidence="2 3">
    <name type="scientific">Neocucurbitaria cava</name>
    <dbReference type="NCBI Taxonomy" id="798079"/>
    <lineage>
        <taxon>Eukaryota</taxon>
        <taxon>Fungi</taxon>
        <taxon>Dikarya</taxon>
        <taxon>Ascomycota</taxon>
        <taxon>Pezizomycotina</taxon>
        <taxon>Dothideomycetes</taxon>
        <taxon>Pleosporomycetidae</taxon>
        <taxon>Pleosporales</taxon>
        <taxon>Pleosporineae</taxon>
        <taxon>Cucurbitariaceae</taxon>
        <taxon>Neocucurbitaria</taxon>
    </lineage>
</organism>
<sequence length="101" mass="10040">MSDSMRKGLGEQASEKVTPDSQKSTLDKAGETVSGAGDRVAGAVQPEGQKGAGQKLGDATRSGGDNASEQGQGVLGSVQEGLGNAGQTVTDTFNSATGNKK</sequence>
<reference evidence="2" key="1">
    <citation type="submission" date="2022-10" db="EMBL/GenBank/DDBJ databases">
        <title>Tapping the CABI collections for fungal endophytes: first genome assemblies for Collariella, Neodidymelliopsis, Ascochyta clinopodiicola, Didymella pomorum, Didymosphaeria variabile, Neocosmospora piperis and Neocucurbitaria cava.</title>
        <authorList>
            <person name="Hill R."/>
        </authorList>
    </citation>
    <scope>NUCLEOTIDE SEQUENCE</scope>
    <source>
        <strain evidence="2">IMI 356814</strain>
    </source>
</reference>
<dbReference type="OrthoDB" id="2348401at2759"/>
<evidence type="ECO:0000313" key="3">
    <source>
        <dbReference type="Proteomes" id="UP001140560"/>
    </source>
</evidence>
<comment type="caution">
    <text evidence="2">The sequence shown here is derived from an EMBL/GenBank/DDBJ whole genome shotgun (WGS) entry which is preliminary data.</text>
</comment>
<name>A0A9W8Y6M1_9PLEO</name>
<feature type="compositionally biased region" description="Basic and acidic residues" evidence="1">
    <location>
        <begin position="1"/>
        <end position="18"/>
    </location>
</feature>
<protein>
    <submittedName>
        <fullName evidence="2">Uncharacterized protein</fullName>
    </submittedName>
</protein>
<dbReference type="PIRSF" id="PIRSF002590">
    <property type="entry name" value="HSP9/HSP12_fun"/>
    <property type="match status" value="1"/>
</dbReference>
<dbReference type="Pfam" id="PF04119">
    <property type="entry name" value="HSP9_HSP12"/>
    <property type="match status" value="1"/>
</dbReference>
<accession>A0A9W8Y6M1</accession>
<dbReference type="InterPro" id="IPR007250">
    <property type="entry name" value="HSP9_HSP12"/>
</dbReference>
<dbReference type="Gene3D" id="6.10.280.100">
    <property type="match status" value="1"/>
</dbReference>